<evidence type="ECO:0000313" key="4">
    <source>
        <dbReference type="EMBL" id="KFD71117.1"/>
    </source>
</evidence>
<proteinExistence type="predicted"/>
<feature type="transmembrane region" description="Helical" evidence="2">
    <location>
        <begin position="153"/>
        <end position="173"/>
    </location>
</feature>
<dbReference type="Proteomes" id="UP000030764">
    <property type="component" value="Unassembled WGS sequence"/>
</dbReference>
<keyword evidence="2" id="KW-0812">Transmembrane</keyword>
<organism evidence="3 5">
    <name type="scientific">Trichuris suis</name>
    <name type="common">pig whipworm</name>
    <dbReference type="NCBI Taxonomy" id="68888"/>
    <lineage>
        <taxon>Eukaryota</taxon>
        <taxon>Metazoa</taxon>
        <taxon>Ecdysozoa</taxon>
        <taxon>Nematoda</taxon>
        <taxon>Enoplea</taxon>
        <taxon>Dorylaimia</taxon>
        <taxon>Trichinellida</taxon>
        <taxon>Trichuridae</taxon>
        <taxon>Trichuris</taxon>
    </lineage>
</organism>
<accession>A0A085MH95</accession>
<dbReference type="EMBL" id="KL367484">
    <property type="protein sequence ID" value="KFD71117.1"/>
    <property type="molecule type" value="Genomic_DNA"/>
</dbReference>
<evidence type="ECO:0000256" key="2">
    <source>
        <dbReference type="SAM" id="Phobius"/>
    </source>
</evidence>
<dbReference type="AlphaFoldDB" id="A0A085MH95"/>
<name>A0A085MH95_9BILA</name>
<evidence type="ECO:0000256" key="1">
    <source>
        <dbReference type="SAM" id="MobiDB-lite"/>
    </source>
</evidence>
<keyword evidence="5" id="KW-1185">Reference proteome</keyword>
<keyword evidence="2" id="KW-1133">Transmembrane helix</keyword>
<gene>
    <name evidence="3" type="ORF">M513_02695</name>
    <name evidence="4" type="ORF">M514_02695</name>
</gene>
<protein>
    <submittedName>
        <fullName evidence="3">Uncharacterized protein</fullName>
    </submittedName>
</protein>
<feature type="region of interest" description="Disordered" evidence="1">
    <location>
        <begin position="28"/>
        <end position="83"/>
    </location>
</feature>
<feature type="compositionally biased region" description="Polar residues" evidence="1">
    <location>
        <begin position="57"/>
        <end position="66"/>
    </location>
</feature>
<dbReference type="EMBL" id="KL363193">
    <property type="protein sequence ID" value="KFD56591.1"/>
    <property type="molecule type" value="Genomic_DNA"/>
</dbReference>
<reference evidence="3 5" key="1">
    <citation type="journal article" date="2014" name="Nat. Genet.">
        <title>Genome and transcriptome of the porcine whipworm Trichuris suis.</title>
        <authorList>
            <person name="Jex A.R."/>
            <person name="Nejsum P."/>
            <person name="Schwarz E.M."/>
            <person name="Hu L."/>
            <person name="Young N.D."/>
            <person name="Hall R.S."/>
            <person name="Korhonen P.K."/>
            <person name="Liao S."/>
            <person name="Thamsborg S."/>
            <person name="Xia J."/>
            <person name="Xu P."/>
            <person name="Wang S."/>
            <person name="Scheerlinck J.P."/>
            <person name="Hofmann A."/>
            <person name="Sternberg P.W."/>
            <person name="Wang J."/>
            <person name="Gasser R.B."/>
        </authorList>
    </citation>
    <scope>NUCLEOTIDE SEQUENCE [LARGE SCALE GENOMIC DNA]</scope>
    <source>
        <strain evidence="4">DCEP-RM93F</strain>
        <strain evidence="3">DCEP-RM93M</strain>
    </source>
</reference>
<keyword evidence="2" id="KW-0472">Membrane</keyword>
<sequence>MPKSKRSAEPIKSVGRKKCFSSVEQHFHGDFLPSGRKSSVDNPMSPMKSPYDETGRTHNQASATFTKTEDSQDQQARVTSPSRKKIVIGNEPCAVVFTSANPLPEAFGDVESGCHRDEAPNKTTDYGVNGRRRSSEPNVLTASRTRRRRSSSGLALVLLVLLFISGVLAAMHFSGLLKKQ</sequence>
<evidence type="ECO:0000313" key="3">
    <source>
        <dbReference type="EMBL" id="KFD56591.1"/>
    </source>
</evidence>
<dbReference type="Proteomes" id="UP000030758">
    <property type="component" value="Unassembled WGS sequence"/>
</dbReference>
<evidence type="ECO:0000313" key="5">
    <source>
        <dbReference type="Proteomes" id="UP000030764"/>
    </source>
</evidence>